<organism evidence="1 2">
    <name type="scientific">Sinorhizobium saheli</name>
    <dbReference type="NCBI Taxonomy" id="36856"/>
    <lineage>
        <taxon>Bacteria</taxon>
        <taxon>Pseudomonadati</taxon>
        <taxon>Pseudomonadota</taxon>
        <taxon>Alphaproteobacteria</taxon>
        <taxon>Hyphomicrobiales</taxon>
        <taxon>Rhizobiaceae</taxon>
        <taxon>Sinorhizobium/Ensifer group</taxon>
        <taxon>Sinorhizobium</taxon>
    </lineage>
</organism>
<dbReference type="EMBL" id="LNQB01000081">
    <property type="protein sequence ID" value="OAP43023.1"/>
    <property type="molecule type" value="Genomic_DNA"/>
</dbReference>
<dbReference type="SUPFAM" id="SSF47789">
    <property type="entry name" value="C-terminal domain of RNA polymerase alpha subunit"/>
    <property type="match status" value="1"/>
</dbReference>
<accession>A0A178Y7K5</accession>
<gene>
    <name evidence="1" type="ORF">ATB98_15335</name>
</gene>
<dbReference type="OrthoDB" id="8410605at2"/>
<dbReference type="RefSeq" id="WP_066876158.1">
    <property type="nucleotide sequence ID" value="NZ_LNQB01000081.1"/>
</dbReference>
<reference evidence="1 2" key="1">
    <citation type="submission" date="2015-11" db="EMBL/GenBank/DDBJ databases">
        <title>Ensifer anhuiense sp. nov., an effective nitrogen fixation bacterium with Glycine soja.</title>
        <authorList>
            <person name="Yan H."/>
            <person name="Chen W."/>
        </authorList>
    </citation>
    <scope>NUCLEOTIDE SEQUENCE [LARGE SCALE GENOMIC DNA]</scope>
    <source>
        <strain evidence="1 2">LMG 7837</strain>
    </source>
</reference>
<keyword evidence="2" id="KW-1185">Reference proteome</keyword>
<protein>
    <submittedName>
        <fullName evidence="1">Uncharacterized protein</fullName>
    </submittedName>
</protein>
<dbReference type="STRING" id="36856.ATB98_15335"/>
<dbReference type="AlphaFoldDB" id="A0A178Y7K5"/>
<dbReference type="Proteomes" id="UP000078507">
    <property type="component" value="Unassembled WGS sequence"/>
</dbReference>
<comment type="caution">
    <text evidence="1">The sequence shown here is derived from an EMBL/GenBank/DDBJ whole genome shotgun (WGS) entry which is preliminary data.</text>
</comment>
<evidence type="ECO:0000313" key="2">
    <source>
        <dbReference type="Proteomes" id="UP000078507"/>
    </source>
</evidence>
<sequence length="77" mass="8965">MTSESEFVAMPEDHPDRLENCGISKYSLSRLRSTYLTFLSDFDDKTDADILREPNLNRRVLTEIREAQARRKQSGRS</sequence>
<evidence type="ECO:0000313" key="1">
    <source>
        <dbReference type="EMBL" id="OAP43023.1"/>
    </source>
</evidence>
<name>A0A178Y7K5_SINSA</name>
<proteinExistence type="predicted"/>